<feature type="non-terminal residue" evidence="1">
    <location>
        <position position="1"/>
    </location>
</feature>
<dbReference type="EMBL" id="AJWZ01009987">
    <property type="protein sequence ID" value="EKC49740.1"/>
    <property type="molecule type" value="Genomic_DNA"/>
</dbReference>
<name>K1S7L1_9ZZZZ</name>
<dbReference type="Pfam" id="PF07494">
    <property type="entry name" value="Reg_prop"/>
    <property type="match status" value="1"/>
</dbReference>
<feature type="non-terminal residue" evidence="1">
    <location>
        <position position="182"/>
    </location>
</feature>
<keyword evidence="1" id="KW-0808">Transferase</keyword>
<dbReference type="AlphaFoldDB" id="K1S7L1"/>
<dbReference type="InterPro" id="IPR011110">
    <property type="entry name" value="Reg_prop"/>
</dbReference>
<comment type="caution">
    <text evidence="1">The sequence shown here is derived from an EMBL/GenBank/DDBJ whole genome shotgun (WGS) entry which is preliminary data.</text>
</comment>
<dbReference type="Gene3D" id="2.130.10.10">
    <property type="entry name" value="YVTN repeat-like/Quinoprotein amine dehydrogenase"/>
    <property type="match status" value="1"/>
</dbReference>
<dbReference type="GO" id="GO:0016301">
    <property type="term" value="F:kinase activity"/>
    <property type="evidence" value="ECO:0007669"/>
    <property type="project" value="UniProtKB-KW"/>
</dbReference>
<organism evidence="1">
    <name type="scientific">human gut metagenome</name>
    <dbReference type="NCBI Taxonomy" id="408170"/>
    <lineage>
        <taxon>unclassified sequences</taxon>
        <taxon>metagenomes</taxon>
        <taxon>organismal metagenomes</taxon>
    </lineage>
</organism>
<protein>
    <submittedName>
        <fullName evidence="1">Two-component system sensor histidine kinase/response regulator</fullName>
    </submittedName>
</protein>
<evidence type="ECO:0000313" key="1">
    <source>
        <dbReference type="EMBL" id="EKC49740.1"/>
    </source>
</evidence>
<proteinExistence type="predicted"/>
<dbReference type="SUPFAM" id="SSF63829">
    <property type="entry name" value="Calcium-dependent phosphotriesterase"/>
    <property type="match status" value="1"/>
</dbReference>
<sequence>SYLLPFTEISILSILGKSDGLSQISVLSICQDELDRMWFGTLEGLNCYDGNQMKTYKPSPDNKDYFGGNEISHIVSDKQGNLFFTSDGKLIRYDLHKDRFLSLPLRTQTLFAHNHTIWTAVNDSVFQWDREQETFRFVYQAPFHKTIIRLYVDANNSLWLGTRNGLYRTDNIHNPSSPVCVI</sequence>
<keyword evidence="1" id="KW-0418">Kinase</keyword>
<gene>
    <name evidence="1" type="ORF">OBE_14483</name>
</gene>
<accession>K1S7L1</accession>
<dbReference type="InterPro" id="IPR015943">
    <property type="entry name" value="WD40/YVTN_repeat-like_dom_sf"/>
</dbReference>
<reference evidence="1" key="1">
    <citation type="journal article" date="2013" name="Environ. Microbiol.">
        <title>Microbiota from the distal guts of lean and obese adolescents exhibit partial functional redundancy besides clear differences in community structure.</title>
        <authorList>
            <person name="Ferrer M."/>
            <person name="Ruiz A."/>
            <person name="Lanza F."/>
            <person name="Haange S.B."/>
            <person name="Oberbach A."/>
            <person name="Till H."/>
            <person name="Bargiela R."/>
            <person name="Campoy C."/>
            <person name="Segura M.T."/>
            <person name="Richter M."/>
            <person name="von Bergen M."/>
            <person name="Seifert J."/>
            <person name="Suarez A."/>
        </authorList>
    </citation>
    <scope>NUCLEOTIDE SEQUENCE</scope>
</reference>